<dbReference type="Proteomes" id="UP000438991">
    <property type="component" value="Unassembled WGS sequence"/>
</dbReference>
<dbReference type="NCBIfam" id="TIGR01552">
    <property type="entry name" value="phd_fam"/>
    <property type="match status" value="1"/>
</dbReference>
<comment type="function">
    <text evidence="2">Antitoxin component of a type II toxin-antitoxin (TA) system.</text>
</comment>
<dbReference type="InterPro" id="IPR036165">
    <property type="entry name" value="YefM-like_sf"/>
</dbReference>
<proteinExistence type="inferred from homology"/>
<organism evidence="3 4">
    <name type="scientific">Rhodoplanes serenus</name>
    <dbReference type="NCBI Taxonomy" id="200615"/>
    <lineage>
        <taxon>Bacteria</taxon>
        <taxon>Pseudomonadati</taxon>
        <taxon>Pseudomonadota</taxon>
        <taxon>Alphaproteobacteria</taxon>
        <taxon>Hyphomicrobiales</taxon>
        <taxon>Nitrobacteraceae</taxon>
        <taxon>Rhodoplanes</taxon>
    </lineage>
</organism>
<sequence>MTKPDHTRASRRRTPARWPLQDAKARFGELVRRVRREGPQTITVQGRDEVVVVAADQYRREGRERTGADLVAALRSSPRTALDLRRPREQSPVRDVEL</sequence>
<protein>
    <recommendedName>
        <fullName evidence="2">Antitoxin</fullName>
    </recommendedName>
</protein>
<dbReference type="InterPro" id="IPR006442">
    <property type="entry name" value="Antitoxin_Phd/YefM"/>
</dbReference>
<reference evidence="3 4" key="1">
    <citation type="submission" date="2019-11" db="EMBL/GenBank/DDBJ databases">
        <title>Whole-genome sequence of Rhodoplanes serenus DSM 18633, type strain.</title>
        <authorList>
            <person name="Kyndt J.A."/>
            <person name="Meyer T.E."/>
        </authorList>
    </citation>
    <scope>NUCLEOTIDE SEQUENCE [LARGE SCALE GENOMIC DNA]</scope>
    <source>
        <strain evidence="3 4">DSM 18633</strain>
    </source>
</reference>
<dbReference type="SUPFAM" id="SSF143120">
    <property type="entry name" value="YefM-like"/>
    <property type="match status" value="1"/>
</dbReference>
<evidence type="ECO:0000256" key="2">
    <source>
        <dbReference type="RuleBase" id="RU362080"/>
    </source>
</evidence>
<dbReference type="Gene3D" id="3.40.1620.10">
    <property type="entry name" value="YefM-like domain"/>
    <property type="match status" value="1"/>
</dbReference>
<accession>A0A9X4XKG4</accession>
<dbReference type="AlphaFoldDB" id="A0A9X4XKG4"/>
<comment type="similarity">
    <text evidence="1 2">Belongs to the phD/YefM antitoxin family.</text>
</comment>
<dbReference type="Pfam" id="PF02604">
    <property type="entry name" value="PhdYeFM_antitox"/>
    <property type="match status" value="1"/>
</dbReference>
<gene>
    <name evidence="3" type="ORF">GJ689_11410</name>
</gene>
<evidence type="ECO:0000313" key="3">
    <source>
        <dbReference type="EMBL" id="MTW16812.1"/>
    </source>
</evidence>
<comment type="caution">
    <text evidence="3">The sequence shown here is derived from an EMBL/GenBank/DDBJ whole genome shotgun (WGS) entry which is preliminary data.</text>
</comment>
<name>A0A9X4XKG4_9BRAD</name>
<dbReference type="EMBL" id="WNKV01000007">
    <property type="protein sequence ID" value="MTW16812.1"/>
    <property type="molecule type" value="Genomic_DNA"/>
</dbReference>
<evidence type="ECO:0000256" key="1">
    <source>
        <dbReference type="ARBA" id="ARBA00009981"/>
    </source>
</evidence>
<evidence type="ECO:0000313" key="4">
    <source>
        <dbReference type="Proteomes" id="UP000438991"/>
    </source>
</evidence>